<organism evidence="1">
    <name type="scientific">marine sediment metagenome</name>
    <dbReference type="NCBI Taxonomy" id="412755"/>
    <lineage>
        <taxon>unclassified sequences</taxon>
        <taxon>metagenomes</taxon>
        <taxon>ecological metagenomes</taxon>
    </lineage>
</organism>
<dbReference type="EMBL" id="LAZR01019059">
    <property type="protein sequence ID" value="KKL93939.1"/>
    <property type="molecule type" value="Genomic_DNA"/>
</dbReference>
<dbReference type="AlphaFoldDB" id="A0A0F9G5A2"/>
<name>A0A0F9G5A2_9ZZZZ</name>
<sequence>MIDPAVKQIYIQMLKHVGRINSIAPVSEDCFLVIVDVPMTEPVDDNTQWMRACQVILVPREKKVSKHLQYHLNRPEFDTNRIRI</sequence>
<reference evidence="1" key="1">
    <citation type="journal article" date="2015" name="Nature">
        <title>Complex archaea that bridge the gap between prokaryotes and eukaryotes.</title>
        <authorList>
            <person name="Spang A."/>
            <person name="Saw J.H."/>
            <person name="Jorgensen S.L."/>
            <person name="Zaremba-Niedzwiedzka K."/>
            <person name="Martijn J."/>
            <person name="Lind A.E."/>
            <person name="van Eijk R."/>
            <person name="Schleper C."/>
            <person name="Guy L."/>
            <person name="Ettema T.J."/>
        </authorList>
    </citation>
    <scope>NUCLEOTIDE SEQUENCE</scope>
</reference>
<proteinExistence type="predicted"/>
<accession>A0A0F9G5A2</accession>
<gene>
    <name evidence="1" type="ORF">LCGC14_1869710</name>
</gene>
<protein>
    <submittedName>
        <fullName evidence="1">Uncharacterized protein</fullName>
    </submittedName>
</protein>
<evidence type="ECO:0000313" key="1">
    <source>
        <dbReference type="EMBL" id="KKL93939.1"/>
    </source>
</evidence>
<comment type="caution">
    <text evidence="1">The sequence shown here is derived from an EMBL/GenBank/DDBJ whole genome shotgun (WGS) entry which is preliminary data.</text>
</comment>